<feature type="transmembrane region" description="Helical" evidence="4">
    <location>
        <begin position="87"/>
        <end position="106"/>
    </location>
</feature>
<feature type="transmembrane region" description="Helical" evidence="4">
    <location>
        <begin position="27"/>
        <end position="44"/>
    </location>
</feature>
<dbReference type="RefSeq" id="WP_183317913.1">
    <property type="nucleotide sequence ID" value="NZ_JACIEN010000006.1"/>
</dbReference>
<evidence type="ECO:0000313" key="6">
    <source>
        <dbReference type="EMBL" id="MBB4019179.1"/>
    </source>
</evidence>
<dbReference type="Gene3D" id="3.30.70.1230">
    <property type="entry name" value="Nucleotide cyclase"/>
    <property type="match status" value="1"/>
</dbReference>
<comment type="subcellular location">
    <subcellularLocation>
        <location evidence="1">Cell membrane</location>
        <topology evidence="1">Multi-pass membrane protein</topology>
    </subcellularLocation>
</comment>
<protein>
    <submittedName>
        <fullName evidence="6">Adenylate cyclase</fullName>
        <ecNumber evidence="6">4.6.1.1</ecNumber>
    </submittedName>
</protein>
<evidence type="ECO:0000259" key="5">
    <source>
        <dbReference type="PROSITE" id="PS50125"/>
    </source>
</evidence>
<proteinExistence type="predicted"/>
<keyword evidence="7" id="KW-1185">Reference proteome</keyword>
<feature type="transmembrane region" description="Helical" evidence="4">
    <location>
        <begin position="112"/>
        <end position="133"/>
    </location>
</feature>
<keyword evidence="6" id="KW-0456">Lyase</keyword>
<dbReference type="Proteomes" id="UP000577362">
    <property type="component" value="Unassembled WGS sequence"/>
</dbReference>
<feature type="domain" description="Guanylate cyclase" evidence="5">
    <location>
        <begin position="253"/>
        <end position="385"/>
    </location>
</feature>
<dbReference type="InterPro" id="IPR050697">
    <property type="entry name" value="Adenylyl/Guanylyl_Cyclase_3/4"/>
</dbReference>
<dbReference type="CDD" id="cd07302">
    <property type="entry name" value="CHD"/>
    <property type="match status" value="1"/>
</dbReference>
<dbReference type="GO" id="GO:0006171">
    <property type="term" value="P:cAMP biosynthetic process"/>
    <property type="evidence" value="ECO:0007669"/>
    <property type="project" value="TreeGrafter"/>
</dbReference>
<organism evidence="6 7">
    <name type="scientific">Chelatococcus caeni</name>
    <dbReference type="NCBI Taxonomy" id="1348468"/>
    <lineage>
        <taxon>Bacteria</taxon>
        <taxon>Pseudomonadati</taxon>
        <taxon>Pseudomonadota</taxon>
        <taxon>Alphaproteobacteria</taxon>
        <taxon>Hyphomicrobiales</taxon>
        <taxon>Chelatococcaceae</taxon>
        <taxon>Chelatococcus</taxon>
    </lineage>
</organism>
<dbReference type="PROSITE" id="PS50125">
    <property type="entry name" value="GUANYLATE_CYCLASE_2"/>
    <property type="match status" value="1"/>
</dbReference>
<sequence length="441" mass="47116">MAPALPANGSERLLLEADLSAERAASVVRMAIAIVLLVTVEVVLKRSNDISLLDLTEARNQARATLGLLFFAGLAVYLLVKFGRWRPWMAYVTVTVDIAVLVGSLLADLRDLRLPVAFMSMFPVVGVFPLLLAVSALRIRPWVQLYALCLTLVGLALVACMGGWGSNLAPETFLRDAEMFYSVPANTARAAMLALGGAVLVLGALRGRRLLNRAVAETTRRLNLARYLPAELLPVLSSDNIEELRTGRRAEVALVFIDIRGSTAMGEAMSPAALTGFIGAFRARVTRAARQHGGVIDKFIGDGAFIIFGLPQTNGDDAARALAFCRSMLASVDEWNGLRKATDAVPVAVGIGVHFGTAFVGAIGDEQRLEFTVMGDAVNVAARLEDATKAFEVPLVASRDALKAAGEDPQSAGSPWRSLGTQALRGRNEAMPIYTLENSAV</sequence>
<dbReference type="InterPro" id="IPR001054">
    <property type="entry name" value="A/G_cyclase"/>
</dbReference>
<gene>
    <name evidence="6" type="ORF">GGR16_004226</name>
</gene>
<keyword evidence="3 4" id="KW-0472">Membrane</keyword>
<dbReference type="GO" id="GO:0035556">
    <property type="term" value="P:intracellular signal transduction"/>
    <property type="evidence" value="ECO:0007669"/>
    <property type="project" value="InterPro"/>
</dbReference>
<evidence type="ECO:0000256" key="2">
    <source>
        <dbReference type="ARBA" id="ARBA00022475"/>
    </source>
</evidence>
<evidence type="ECO:0000256" key="4">
    <source>
        <dbReference type="SAM" id="Phobius"/>
    </source>
</evidence>
<dbReference type="EMBL" id="JACIEN010000006">
    <property type="protein sequence ID" value="MBB4019179.1"/>
    <property type="molecule type" value="Genomic_DNA"/>
</dbReference>
<feature type="transmembrane region" description="Helical" evidence="4">
    <location>
        <begin position="186"/>
        <end position="205"/>
    </location>
</feature>
<keyword evidence="2" id="KW-1003">Cell membrane</keyword>
<dbReference type="GO" id="GO:0004016">
    <property type="term" value="F:adenylate cyclase activity"/>
    <property type="evidence" value="ECO:0007669"/>
    <property type="project" value="UniProtKB-EC"/>
</dbReference>
<name>A0A840C6Y1_9HYPH</name>
<dbReference type="InterPro" id="IPR029787">
    <property type="entry name" value="Nucleotide_cyclase"/>
</dbReference>
<dbReference type="PANTHER" id="PTHR43081:SF17">
    <property type="entry name" value="BLL5647 PROTEIN"/>
    <property type="match status" value="1"/>
</dbReference>
<dbReference type="GO" id="GO:0005886">
    <property type="term" value="C:plasma membrane"/>
    <property type="evidence" value="ECO:0007669"/>
    <property type="project" value="UniProtKB-SubCell"/>
</dbReference>
<accession>A0A840C6Y1</accession>
<evidence type="ECO:0000313" key="7">
    <source>
        <dbReference type="Proteomes" id="UP000577362"/>
    </source>
</evidence>
<keyword evidence="4" id="KW-0812">Transmembrane</keyword>
<dbReference type="Pfam" id="PF00211">
    <property type="entry name" value="Guanylate_cyc"/>
    <property type="match status" value="1"/>
</dbReference>
<dbReference type="AlphaFoldDB" id="A0A840C6Y1"/>
<reference evidence="6 7" key="1">
    <citation type="submission" date="2020-08" db="EMBL/GenBank/DDBJ databases">
        <title>Genomic Encyclopedia of Type Strains, Phase IV (KMG-IV): sequencing the most valuable type-strain genomes for metagenomic binning, comparative biology and taxonomic classification.</title>
        <authorList>
            <person name="Goeker M."/>
        </authorList>
    </citation>
    <scope>NUCLEOTIDE SEQUENCE [LARGE SCALE GENOMIC DNA]</scope>
    <source>
        <strain evidence="6 7">DSM 103737</strain>
    </source>
</reference>
<comment type="caution">
    <text evidence="6">The sequence shown here is derived from an EMBL/GenBank/DDBJ whole genome shotgun (WGS) entry which is preliminary data.</text>
</comment>
<dbReference type="EC" id="4.6.1.1" evidence="6"/>
<evidence type="ECO:0000256" key="1">
    <source>
        <dbReference type="ARBA" id="ARBA00004651"/>
    </source>
</evidence>
<dbReference type="PANTHER" id="PTHR43081">
    <property type="entry name" value="ADENYLATE CYCLASE, TERMINAL-DIFFERENTIATION SPECIFIC-RELATED"/>
    <property type="match status" value="1"/>
</dbReference>
<feature type="transmembrane region" description="Helical" evidence="4">
    <location>
        <begin position="145"/>
        <end position="166"/>
    </location>
</feature>
<feature type="transmembrane region" description="Helical" evidence="4">
    <location>
        <begin position="64"/>
        <end position="80"/>
    </location>
</feature>
<evidence type="ECO:0000256" key="3">
    <source>
        <dbReference type="ARBA" id="ARBA00023136"/>
    </source>
</evidence>
<keyword evidence="4" id="KW-1133">Transmembrane helix</keyword>
<dbReference type="SUPFAM" id="SSF55073">
    <property type="entry name" value="Nucleotide cyclase"/>
    <property type="match status" value="1"/>
</dbReference>
<dbReference type="SMART" id="SM00044">
    <property type="entry name" value="CYCc"/>
    <property type="match status" value="1"/>
</dbReference>